<evidence type="ECO:0000313" key="2">
    <source>
        <dbReference type="EMBL" id="KAK4501682.1"/>
    </source>
</evidence>
<feature type="compositionally biased region" description="Basic and acidic residues" evidence="1">
    <location>
        <begin position="341"/>
        <end position="363"/>
    </location>
</feature>
<feature type="compositionally biased region" description="Acidic residues" evidence="1">
    <location>
        <begin position="235"/>
        <end position="245"/>
    </location>
</feature>
<evidence type="ECO:0000256" key="1">
    <source>
        <dbReference type="SAM" id="MobiDB-lite"/>
    </source>
</evidence>
<feature type="region of interest" description="Disordered" evidence="1">
    <location>
        <begin position="1"/>
        <end position="140"/>
    </location>
</feature>
<feature type="region of interest" description="Disordered" evidence="1">
    <location>
        <begin position="232"/>
        <end position="363"/>
    </location>
</feature>
<organism evidence="2 3">
    <name type="scientific">Zasmidium cellare</name>
    <name type="common">Wine cellar mold</name>
    <name type="synonym">Racodium cellare</name>
    <dbReference type="NCBI Taxonomy" id="395010"/>
    <lineage>
        <taxon>Eukaryota</taxon>
        <taxon>Fungi</taxon>
        <taxon>Dikarya</taxon>
        <taxon>Ascomycota</taxon>
        <taxon>Pezizomycotina</taxon>
        <taxon>Dothideomycetes</taxon>
        <taxon>Dothideomycetidae</taxon>
        <taxon>Mycosphaerellales</taxon>
        <taxon>Mycosphaerellaceae</taxon>
        <taxon>Zasmidium</taxon>
    </lineage>
</organism>
<comment type="caution">
    <text evidence="2">The sequence shown here is derived from an EMBL/GenBank/DDBJ whole genome shotgun (WGS) entry which is preliminary data.</text>
</comment>
<protein>
    <submittedName>
        <fullName evidence="2">Uncharacterized protein</fullName>
    </submittedName>
</protein>
<feature type="compositionally biased region" description="Polar residues" evidence="1">
    <location>
        <begin position="22"/>
        <end position="38"/>
    </location>
</feature>
<sequence length="381" mass="40725">MSALVMNAPPARKPVPGRPQPGSFTMQPKQPPAQYSSDSQDRLHSRTRTNSSNAIPFNDTTAPPNNISPAYSMTQQQQQPPFPGQQTRRTLSNATSSTSSTNTNTNNAGLQRVPTNSGYSTTSGVRRSTSSRSNSSVSPTSYVALMRKQKGTVWCDRAQHEDPRILAAQRQAKMRAAAEVAGGHSYASIRTSTSSSGVVGGVRSKIRHHGAPKASAYNATVISGAGVPMRLSASEVDDGNDSDEDTGARHHARNGSGRSSLGSGRRGHSYQASSLNHGYSNGSTPPAHSPVDSMGELREEETPMPNQQEQDSYFGGQEYEAGDEEKFGSIGGLPKTLGPTAEEKAQRQSTAEDLKRRGSVDDRTMTMSNVRLYVANPDLSD</sequence>
<keyword evidence="3" id="KW-1185">Reference proteome</keyword>
<name>A0ABR0EJG6_ZASCE</name>
<dbReference type="EMBL" id="JAXOVC010000005">
    <property type="protein sequence ID" value="KAK4501682.1"/>
    <property type="molecule type" value="Genomic_DNA"/>
</dbReference>
<evidence type="ECO:0000313" key="3">
    <source>
        <dbReference type="Proteomes" id="UP001305779"/>
    </source>
</evidence>
<gene>
    <name evidence="2" type="ORF">PRZ48_007491</name>
</gene>
<proteinExistence type="predicted"/>
<feature type="compositionally biased region" description="Low complexity" evidence="1">
    <location>
        <begin position="254"/>
        <end position="263"/>
    </location>
</feature>
<feature type="compositionally biased region" description="Low complexity" evidence="1">
    <location>
        <begin position="92"/>
        <end position="108"/>
    </location>
</feature>
<accession>A0ABR0EJG6</accession>
<reference evidence="2 3" key="1">
    <citation type="journal article" date="2023" name="G3 (Bethesda)">
        <title>A chromosome-level genome assembly of Zasmidium syzygii isolated from banana leaves.</title>
        <authorList>
            <person name="van Westerhoven A.C."/>
            <person name="Mehrabi R."/>
            <person name="Talebi R."/>
            <person name="Steentjes M.B.F."/>
            <person name="Corcolon B."/>
            <person name="Chong P.A."/>
            <person name="Kema G.H.J."/>
            <person name="Seidl M.F."/>
        </authorList>
    </citation>
    <scope>NUCLEOTIDE SEQUENCE [LARGE SCALE GENOMIC DNA]</scope>
    <source>
        <strain evidence="2 3">P124</strain>
    </source>
</reference>
<dbReference type="Proteomes" id="UP001305779">
    <property type="component" value="Unassembled WGS sequence"/>
</dbReference>
<feature type="compositionally biased region" description="Polar residues" evidence="1">
    <location>
        <begin position="270"/>
        <end position="286"/>
    </location>
</feature>
<feature type="compositionally biased region" description="Polar residues" evidence="1">
    <location>
        <begin position="48"/>
        <end position="74"/>
    </location>
</feature>
<feature type="compositionally biased region" description="Low complexity" evidence="1">
    <location>
        <begin position="117"/>
        <end position="140"/>
    </location>
</feature>